<dbReference type="EMBL" id="PDJI01000004">
    <property type="protein sequence ID" value="PFG38945.1"/>
    <property type="molecule type" value="Genomic_DNA"/>
</dbReference>
<accession>A0A2A9EL15</accession>
<organism evidence="2 3">
    <name type="scientific">Georgenia soli</name>
    <dbReference type="NCBI Taxonomy" id="638953"/>
    <lineage>
        <taxon>Bacteria</taxon>
        <taxon>Bacillati</taxon>
        <taxon>Actinomycetota</taxon>
        <taxon>Actinomycetes</taxon>
        <taxon>Micrococcales</taxon>
        <taxon>Bogoriellaceae</taxon>
        <taxon>Georgenia</taxon>
    </lineage>
</organism>
<protein>
    <submittedName>
        <fullName evidence="2">Uncharacterized protein</fullName>
    </submittedName>
</protein>
<name>A0A2A9EL15_9MICO</name>
<reference evidence="2 3" key="1">
    <citation type="submission" date="2017-10" db="EMBL/GenBank/DDBJ databases">
        <title>Sequencing the genomes of 1000 actinobacteria strains.</title>
        <authorList>
            <person name="Klenk H.-P."/>
        </authorList>
    </citation>
    <scope>NUCLEOTIDE SEQUENCE [LARGE SCALE GENOMIC DNA]</scope>
    <source>
        <strain evidence="2 3">DSM 21838</strain>
    </source>
</reference>
<sequence>MSTGPGRANRVILALLGVLLLAGGVIGLLLSYALLDRPATGPVLPLQVRTFAGQNPWFWWILAVAALLVALLGLRWLLAQARTNRVAALDLTTDPRDGITTVPAGVITDAVEKEATSIAGVEGATARLRSHGGGSRLDLTATLAHRADLAQVRARLEGEVVPHVRQVLGRPDLPVLIELQPEARPARRFR</sequence>
<gene>
    <name evidence="2" type="ORF">ATJ97_1437</name>
</gene>
<dbReference type="AlphaFoldDB" id="A0A2A9EL15"/>
<comment type="caution">
    <text evidence="2">The sequence shown here is derived from an EMBL/GenBank/DDBJ whole genome shotgun (WGS) entry which is preliminary data.</text>
</comment>
<keyword evidence="3" id="KW-1185">Reference proteome</keyword>
<keyword evidence="1" id="KW-0812">Transmembrane</keyword>
<keyword evidence="1" id="KW-1133">Transmembrane helix</keyword>
<keyword evidence="1" id="KW-0472">Membrane</keyword>
<dbReference type="NCBIfam" id="NF033218">
    <property type="entry name" value="anchor_AmaP"/>
    <property type="match status" value="1"/>
</dbReference>
<dbReference type="RefSeq" id="WP_098483126.1">
    <property type="nucleotide sequence ID" value="NZ_PDJI01000004.1"/>
</dbReference>
<feature type="transmembrane region" description="Helical" evidence="1">
    <location>
        <begin position="12"/>
        <end position="35"/>
    </location>
</feature>
<evidence type="ECO:0000313" key="3">
    <source>
        <dbReference type="Proteomes" id="UP000222106"/>
    </source>
</evidence>
<evidence type="ECO:0000256" key="1">
    <source>
        <dbReference type="SAM" id="Phobius"/>
    </source>
</evidence>
<dbReference type="Proteomes" id="UP000222106">
    <property type="component" value="Unassembled WGS sequence"/>
</dbReference>
<feature type="transmembrane region" description="Helical" evidence="1">
    <location>
        <begin position="57"/>
        <end position="78"/>
    </location>
</feature>
<proteinExistence type="predicted"/>
<evidence type="ECO:0000313" key="2">
    <source>
        <dbReference type="EMBL" id="PFG38945.1"/>
    </source>
</evidence>
<dbReference type="OrthoDB" id="5189672at2"/>